<reference evidence="9 10" key="1">
    <citation type="journal article" date="2024" name="G3 (Bethesda)">
        <title>Genome assembly of Hibiscus sabdariffa L. provides insights into metabolisms of medicinal natural products.</title>
        <authorList>
            <person name="Kim T."/>
        </authorList>
    </citation>
    <scope>NUCLEOTIDE SEQUENCE [LARGE SCALE GENOMIC DNA]</scope>
    <source>
        <strain evidence="9">TK-2024</strain>
        <tissue evidence="9">Old leaves</tissue>
    </source>
</reference>
<protein>
    <recommendedName>
        <fullName evidence="8">Integrase catalytic domain-containing protein</fullName>
    </recommendedName>
</protein>
<dbReference type="SUPFAM" id="SSF56672">
    <property type="entry name" value="DNA/RNA polymerases"/>
    <property type="match status" value="1"/>
</dbReference>
<dbReference type="Gene3D" id="3.10.20.370">
    <property type="match status" value="1"/>
</dbReference>
<dbReference type="Proteomes" id="UP001396334">
    <property type="component" value="Unassembled WGS sequence"/>
</dbReference>
<evidence type="ECO:0000256" key="4">
    <source>
        <dbReference type="ARBA" id="ARBA00022759"/>
    </source>
</evidence>
<accession>A0ABR2T321</accession>
<evidence type="ECO:0000256" key="1">
    <source>
        <dbReference type="ARBA" id="ARBA00022679"/>
    </source>
</evidence>
<dbReference type="SUPFAM" id="SSF53098">
    <property type="entry name" value="Ribonuclease H-like"/>
    <property type="match status" value="1"/>
</dbReference>
<evidence type="ECO:0000256" key="5">
    <source>
        <dbReference type="ARBA" id="ARBA00023268"/>
    </source>
</evidence>
<keyword evidence="2" id="KW-0548">Nucleotidyltransferase</keyword>
<evidence type="ECO:0000256" key="6">
    <source>
        <dbReference type="SAM" id="Coils"/>
    </source>
</evidence>
<dbReference type="Gene3D" id="3.30.420.10">
    <property type="entry name" value="Ribonuclease H-like superfamily/Ribonuclease H"/>
    <property type="match status" value="1"/>
</dbReference>
<dbReference type="CDD" id="cd01647">
    <property type="entry name" value="RT_LTR"/>
    <property type="match status" value="1"/>
</dbReference>
<keyword evidence="4" id="KW-0255">Endonuclease</keyword>
<feature type="coiled-coil region" evidence="6">
    <location>
        <begin position="22"/>
        <end position="49"/>
    </location>
</feature>
<dbReference type="CDD" id="cd00303">
    <property type="entry name" value="retropepsin_like"/>
    <property type="match status" value="1"/>
</dbReference>
<sequence>MTQKSAYMARTDQFIQKTDAFMDRTEMRMQNHEATLKSLENQVGQISQALKSRPIGRFPSDIEVAKGATHEQCKAIATRSGRVMEPKNKQRGTTTAQNKRPVVTDTPAQAGTLAEADEDHIEPTNIEEAGLTAEASQLEPIRPDKLEEIMPPPPFPQRLKKQKHDYQFKEFFDIFKQVHINLPLVEALQQMPNYAKFIKDMVSRKRMIGEFETAAATETCLALMHNKVPAKKTDPGSFTIECSIGHNSSTNTLCDLGASINLMPKSVFQKLGIWEAKPTIVMLQLADHSFVQPEGKIEDILVRVDEFIFPTDFLILDFEADKNAPIIFERPFLASGRVLLDFGNDELILRVDDQQVKIDILRSKKYLADSEDCQMIEATLELESEIKITCPGREELSNPGIIDTNTTEAQSNPEIGNWVQLRPGYNQIAIAPEDQSKTTFTCPYETFAFRRMPFGLCNVPTTFQRCMTAIFSDMNEDCLEIFKDDFSTFDDDFDSCLSNLEKVLTRCKESNLVLNWEKCHFMVDEGIVLEQGKQFEFNDDCTKGFEILKNKLVTAPIVAPPDWTLPFELMCDASDYAVGAVLGQRKGKVFHPIYYASKTLNDAQVNYTTTEKELLAVIFGFVKFRSYLIGAKKSSTERDGKSRADHLSRLENKEMTVTTLEIKETFPDEQLLFATSLSNDQALTKDIVIAAINEYIASAGDSTEPATAPWYADYVNYIVSGIIPHQMNYQEKKRFKHNAKDYFWDEPYLFKQCADQIIRRCIPEEEQQQILEQCHSAPYGGHFGGNRTATKVLQSGLYWPTLHKDAQLFYQQCDRSQRTRNISKRNEMPLQNILEVELFDVWGIDFMGPFTSSFGNLYILLAVDYVSKWVEATTTMHNDAKTVQKFIKKNIFTRFRTPRAIISDEGRHFDNPSIAAAPRKLGITHKLSTAYHPKTNGQAEVSNREIKTIIEKVFNPNRKDWSLRLDDALWAYITANKTPLNMSPYRLVYGKACHLPVEIEHKAYWAIKTEAAGQKRLLDLNELEEIRTAAYDNAKINKDKTKKMA</sequence>
<evidence type="ECO:0000256" key="3">
    <source>
        <dbReference type="ARBA" id="ARBA00022722"/>
    </source>
</evidence>
<evidence type="ECO:0000313" key="10">
    <source>
        <dbReference type="Proteomes" id="UP001396334"/>
    </source>
</evidence>
<name>A0ABR2T321_9ROSI</name>
<dbReference type="InterPro" id="IPR043502">
    <property type="entry name" value="DNA/RNA_pol_sf"/>
</dbReference>
<evidence type="ECO:0000259" key="8">
    <source>
        <dbReference type="PROSITE" id="PS50994"/>
    </source>
</evidence>
<feature type="region of interest" description="Disordered" evidence="7">
    <location>
        <begin position="82"/>
        <end position="101"/>
    </location>
</feature>
<comment type="caution">
    <text evidence="9">The sequence shown here is derived from an EMBL/GenBank/DDBJ whole genome shotgun (WGS) entry which is preliminary data.</text>
</comment>
<dbReference type="CDD" id="cd09274">
    <property type="entry name" value="RNase_HI_RT_Ty3"/>
    <property type="match status" value="1"/>
</dbReference>
<keyword evidence="4" id="KW-0378">Hydrolase</keyword>
<dbReference type="InterPro" id="IPR050951">
    <property type="entry name" value="Retrovirus_Pol_polyprotein"/>
</dbReference>
<dbReference type="InterPro" id="IPR041577">
    <property type="entry name" value="RT_RNaseH_2"/>
</dbReference>
<evidence type="ECO:0000256" key="7">
    <source>
        <dbReference type="SAM" id="MobiDB-lite"/>
    </source>
</evidence>
<gene>
    <name evidence="9" type="ORF">V6N11_056159</name>
</gene>
<dbReference type="InterPro" id="IPR041588">
    <property type="entry name" value="Integrase_H2C2"/>
</dbReference>
<dbReference type="InterPro" id="IPR000477">
    <property type="entry name" value="RT_dom"/>
</dbReference>
<dbReference type="InterPro" id="IPR043128">
    <property type="entry name" value="Rev_trsase/Diguanyl_cyclase"/>
</dbReference>
<keyword evidence="3" id="KW-0540">Nuclease</keyword>
<dbReference type="Gene3D" id="2.40.70.10">
    <property type="entry name" value="Acid Proteases"/>
    <property type="match status" value="1"/>
</dbReference>
<keyword evidence="10" id="KW-1185">Reference proteome</keyword>
<dbReference type="Pfam" id="PF00078">
    <property type="entry name" value="RVT_1"/>
    <property type="match status" value="1"/>
</dbReference>
<dbReference type="InterPro" id="IPR012337">
    <property type="entry name" value="RNaseH-like_sf"/>
</dbReference>
<keyword evidence="6" id="KW-0175">Coiled coil</keyword>
<dbReference type="PANTHER" id="PTHR37984">
    <property type="entry name" value="PROTEIN CBG26694"/>
    <property type="match status" value="1"/>
</dbReference>
<dbReference type="InterPro" id="IPR021109">
    <property type="entry name" value="Peptidase_aspartic_dom_sf"/>
</dbReference>
<dbReference type="PANTHER" id="PTHR37984:SF5">
    <property type="entry name" value="PROTEIN NYNRIN-LIKE"/>
    <property type="match status" value="1"/>
</dbReference>
<keyword evidence="1" id="KW-0808">Transferase</keyword>
<feature type="domain" description="Integrase catalytic" evidence="8">
    <location>
        <begin position="825"/>
        <end position="992"/>
    </location>
</feature>
<dbReference type="PROSITE" id="PS50994">
    <property type="entry name" value="INTEGRASE"/>
    <property type="match status" value="1"/>
</dbReference>
<keyword evidence="5" id="KW-0511">Multifunctional enzyme</keyword>
<evidence type="ECO:0000313" key="9">
    <source>
        <dbReference type="EMBL" id="KAK9031873.1"/>
    </source>
</evidence>
<dbReference type="Pfam" id="PF17921">
    <property type="entry name" value="Integrase_H2C2"/>
    <property type="match status" value="1"/>
</dbReference>
<dbReference type="Gene3D" id="3.30.70.270">
    <property type="match status" value="1"/>
</dbReference>
<organism evidence="9 10">
    <name type="scientific">Hibiscus sabdariffa</name>
    <name type="common">roselle</name>
    <dbReference type="NCBI Taxonomy" id="183260"/>
    <lineage>
        <taxon>Eukaryota</taxon>
        <taxon>Viridiplantae</taxon>
        <taxon>Streptophyta</taxon>
        <taxon>Embryophyta</taxon>
        <taxon>Tracheophyta</taxon>
        <taxon>Spermatophyta</taxon>
        <taxon>Magnoliopsida</taxon>
        <taxon>eudicotyledons</taxon>
        <taxon>Gunneridae</taxon>
        <taxon>Pentapetalae</taxon>
        <taxon>rosids</taxon>
        <taxon>malvids</taxon>
        <taxon>Malvales</taxon>
        <taxon>Malvaceae</taxon>
        <taxon>Malvoideae</taxon>
        <taxon>Hibiscus</taxon>
    </lineage>
</organism>
<dbReference type="Gene3D" id="3.10.10.10">
    <property type="entry name" value="HIV Type 1 Reverse Transcriptase, subunit A, domain 1"/>
    <property type="match status" value="1"/>
</dbReference>
<proteinExistence type="predicted"/>
<dbReference type="InterPro" id="IPR036397">
    <property type="entry name" value="RNaseH_sf"/>
</dbReference>
<dbReference type="Gene3D" id="1.10.340.70">
    <property type="match status" value="1"/>
</dbReference>
<dbReference type="InterPro" id="IPR001584">
    <property type="entry name" value="Integrase_cat-core"/>
</dbReference>
<evidence type="ECO:0000256" key="2">
    <source>
        <dbReference type="ARBA" id="ARBA00022695"/>
    </source>
</evidence>
<dbReference type="Pfam" id="PF17919">
    <property type="entry name" value="RT_RNaseH_2"/>
    <property type="match status" value="1"/>
</dbReference>
<dbReference type="Pfam" id="PF00665">
    <property type="entry name" value="rve"/>
    <property type="match status" value="1"/>
</dbReference>
<dbReference type="EMBL" id="JBBPBN010000009">
    <property type="protein sequence ID" value="KAK9031873.1"/>
    <property type="molecule type" value="Genomic_DNA"/>
</dbReference>